<gene>
    <name evidence="2" type="ORF">ACFOLG_10385</name>
</gene>
<evidence type="ECO:0000313" key="3">
    <source>
        <dbReference type="Proteomes" id="UP001595741"/>
    </source>
</evidence>
<proteinExistence type="predicted"/>
<feature type="transmembrane region" description="Helical" evidence="1">
    <location>
        <begin position="247"/>
        <end position="266"/>
    </location>
</feature>
<evidence type="ECO:0000313" key="2">
    <source>
        <dbReference type="EMBL" id="MFC3532588.1"/>
    </source>
</evidence>
<dbReference type="Proteomes" id="UP001595741">
    <property type="component" value="Unassembled WGS sequence"/>
</dbReference>
<dbReference type="RefSeq" id="WP_386091454.1">
    <property type="nucleotide sequence ID" value="NZ_JBHRXN010000030.1"/>
</dbReference>
<keyword evidence="1" id="KW-0472">Membrane</keyword>
<keyword evidence="1" id="KW-1133">Transmembrane helix</keyword>
<organism evidence="2 3">
    <name type="scientific">Vogesella facilis</name>
    <dbReference type="NCBI Taxonomy" id="1655232"/>
    <lineage>
        <taxon>Bacteria</taxon>
        <taxon>Pseudomonadati</taxon>
        <taxon>Pseudomonadota</taxon>
        <taxon>Betaproteobacteria</taxon>
        <taxon>Neisseriales</taxon>
        <taxon>Chromobacteriaceae</taxon>
        <taxon>Vogesella</taxon>
    </lineage>
</organism>
<dbReference type="EMBL" id="JBHRXN010000030">
    <property type="protein sequence ID" value="MFC3532588.1"/>
    <property type="molecule type" value="Genomic_DNA"/>
</dbReference>
<accession>A0ABV7RG74</accession>
<evidence type="ECO:0000256" key="1">
    <source>
        <dbReference type="SAM" id="Phobius"/>
    </source>
</evidence>
<comment type="caution">
    <text evidence="2">The sequence shown here is derived from an EMBL/GenBank/DDBJ whole genome shotgun (WGS) entry which is preliminary data.</text>
</comment>
<keyword evidence="3" id="KW-1185">Reference proteome</keyword>
<name>A0ABV7RG74_9NEIS</name>
<protein>
    <submittedName>
        <fullName evidence="2">Uncharacterized protein</fullName>
    </submittedName>
</protein>
<sequence length="297" mass="33279">MTQHSYRWPHLLLFCMLLLCWLALALLGGSWLLAYERARAQSELDVQAQQLAAQVRTRLSLLQAAGEQLLQDLESLQLAEAGSDPGRYLANLHQAFPLLQRVALLGGDVRSQQLLVRQVAPFLLGGEVLPTQDLSRQVAVAQVLPVLQAGQPAVVPWHDRGGLQQLLLLPGMPGNYLALWLQPAALLPELADERLRPTLLPLQTALPQEDSWGGRLHASVEVRSGPFALRLDLAQQLGWEDIHSPRLWLLLVWLLLSLLLCWLSYVQFGVLRRRRALLLQQRQAWLQRHLPSSSAGR</sequence>
<reference evidence="3" key="1">
    <citation type="journal article" date="2019" name="Int. J. Syst. Evol. Microbiol.">
        <title>The Global Catalogue of Microorganisms (GCM) 10K type strain sequencing project: providing services to taxonomists for standard genome sequencing and annotation.</title>
        <authorList>
            <consortium name="The Broad Institute Genomics Platform"/>
            <consortium name="The Broad Institute Genome Sequencing Center for Infectious Disease"/>
            <person name="Wu L."/>
            <person name="Ma J."/>
        </authorList>
    </citation>
    <scope>NUCLEOTIDE SEQUENCE [LARGE SCALE GENOMIC DNA]</scope>
    <source>
        <strain evidence="3">KCTC 42742</strain>
    </source>
</reference>
<keyword evidence="1" id="KW-0812">Transmembrane</keyword>